<dbReference type="Pfam" id="PF05118">
    <property type="entry name" value="Asp_Arg_Hydrox"/>
    <property type="match status" value="1"/>
</dbReference>
<comment type="similarity">
    <text evidence="1">Belongs to the aspartyl/asparaginyl beta-hydroxylase family.</text>
</comment>
<gene>
    <name evidence="6" type="ORF">HKX05_09100</name>
    <name evidence="7" type="ORF">HLV41_03895</name>
</gene>
<evidence type="ECO:0000256" key="3">
    <source>
        <dbReference type="ARBA" id="ARBA00023002"/>
    </source>
</evidence>
<dbReference type="GeneID" id="78486665"/>
<dbReference type="EMBL" id="JABEOV010000012">
    <property type="protein sequence ID" value="NNG53508.1"/>
    <property type="molecule type" value="Genomic_DNA"/>
</dbReference>
<keyword evidence="3" id="KW-0560">Oxidoreductase</keyword>
<reference evidence="8 9" key="1">
    <citation type="submission" date="2020-05" db="EMBL/GenBank/DDBJ databases">
        <title>Draft Genome Sequences of Sphingomonas sp. Isolated from the International Space Station.</title>
        <authorList>
            <person name="Bijlani S."/>
            <person name="Singh N.K."/>
            <person name="Mason C.E."/>
            <person name="Wang C.C."/>
            <person name="Venkateswaran K."/>
        </authorList>
    </citation>
    <scope>NUCLEOTIDE SEQUENCE [LARGE SCALE GENOMIC DNA]</scope>
    <source>
        <strain evidence="6 9">IIF7SW-B5</strain>
        <strain evidence="7">ISS-IIF7SWP</strain>
    </source>
</reference>
<proteinExistence type="inferred from homology"/>
<evidence type="ECO:0000256" key="4">
    <source>
        <dbReference type="SAM" id="MobiDB-lite"/>
    </source>
</evidence>
<evidence type="ECO:0000256" key="2">
    <source>
        <dbReference type="ARBA" id="ARBA00022964"/>
    </source>
</evidence>
<name>A0A7Y7QT46_9SPHN</name>
<dbReference type="AlphaFoldDB" id="A0A7Y7QT46"/>
<dbReference type="PANTHER" id="PTHR46332">
    <property type="entry name" value="ASPARTATE BETA-HYDROXYLASE DOMAIN-CONTAINING PROTEIN 2"/>
    <property type="match status" value="1"/>
</dbReference>
<dbReference type="InterPro" id="IPR007803">
    <property type="entry name" value="Asp/Arg/Pro-Hydrxlase"/>
</dbReference>
<keyword evidence="9" id="KW-1185">Reference proteome</keyword>
<feature type="region of interest" description="Disordered" evidence="4">
    <location>
        <begin position="1"/>
        <end position="23"/>
    </location>
</feature>
<feature type="domain" description="Aspartyl/asparaginy/proline hydroxylase" evidence="5">
    <location>
        <begin position="117"/>
        <end position="218"/>
    </location>
</feature>
<dbReference type="PANTHER" id="PTHR46332:SF5">
    <property type="entry name" value="ASPARTATE BETA-HYDROXYLASE DOMAIN CONTAINING 2"/>
    <property type="match status" value="1"/>
</dbReference>
<evidence type="ECO:0000313" key="7">
    <source>
        <dbReference type="EMBL" id="NVP30177.1"/>
    </source>
</evidence>
<comment type="caution">
    <text evidence="7">The sequence shown here is derived from an EMBL/GenBank/DDBJ whole genome shotgun (WGS) entry which is preliminary data.</text>
</comment>
<dbReference type="InterPro" id="IPR051821">
    <property type="entry name" value="Asp/Asn_beta-hydroxylase"/>
</dbReference>
<dbReference type="Proteomes" id="UP000531581">
    <property type="component" value="Unassembled WGS sequence"/>
</dbReference>
<dbReference type="GO" id="GO:0051213">
    <property type="term" value="F:dioxygenase activity"/>
    <property type="evidence" value="ECO:0007669"/>
    <property type="project" value="UniProtKB-KW"/>
</dbReference>
<evidence type="ECO:0000313" key="6">
    <source>
        <dbReference type="EMBL" id="NNG53508.1"/>
    </source>
</evidence>
<dbReference type="RefSeq" id="WP_061780370.1">
    <property type="nucleotide sequence ID" value="NZ_JABEOV010000012.1"/>
</dbReference>
<dbReference type="Proteomes" id="UP000557656">
    <property type="component" value="Unassembled WGS sequence"/>
</dbReference>
<dbReference type="SUPFAM" id="SSF51197">
    <property type="entry name" value="Clavaminate synthase-like"/>
    <property type="match status" value="1"/>
</dbReference>
<organism evidence="7 8">
    <name type="scientific">Sphingomonas sanguinis</name>
    <dbReference type="NCBI Taxonomy" id="33051"/>
    <lineage>
        <taxon>Bacteria</taxon>
        <taxon>Pseudomonadati</taxon>
        <taxon>Pseudomonadota</taxon>
        <taxon>Alphaproteobacteria</taxon>
        <taxon>Sphingomonadales</taxon>
        <taxon>Sphingomonadaceae</taxon>
        <taxon>Sphingomonas</taxon>
    </lineage>
</organism>
<keyword evidence="2" id="KW-0223">Dioxygenase</keyword>
<evidence type="ECO:0000259" key="5">
    <source>
        <dbReference type="Pfam" id="PF05118"/>
    </source>
</evidence>
<dbReference type="GO" id="GO:0016020">
    <property type="term" value="C:membrane"/>
    <property type="evidence" value="ECO:0007669"/>
    <property type="project" value="TreeGrafter"/>
</dbReference>
<accession>A0A7Y7QT46</accession>
<dbReference type="InterPro" id="IPR027443">
    <property type="entry name" value="IPNS-like_sf"/>
</dbReference>
<sequence>MSKTMKAHAPHQGTATIWPQSGEAERTLRAVPPVPSPTVAPQPLAQVHPALARVCRLFDGVIAASSLVSNEPVLDVRQFDWTAGLRRQWRAIREDALALTGAVRSCGIVPLHPGTAALRQYPGLSAALDGVPGLHDAAIGLLAPGTHVAARRGPTKALLTCHLGLVVPRDGDARMRVRDRIVRWAEGETLVFDDSYSHQLWNEAETTRIILRLRFARPLRQPGRSVAGGVVRLLGEAA</sequence>
<dbReference type="EMBL" id="JABYQV010000002">
    <property type="protein sequence ID" value="NVP30177.1"/>
    <property type="molecule type" value="Genomic_DNA"/>
</dbReference>
<protein>
    <submittedName>
        <fullName evidence="7">Aspartyl/asparaginyl beta-hydroxylase domain-containing protein</fullName>
    </submittedName>
</protein>
<dbReference type="Gene3D" id="2.60.120.330">
    <property type="entry name" value="B-lactam Antibiotic, Isopenicillin N Synthase, Chain"/>
    <property type="match status" value="1"/>
</dbReference>
<evidence type="ECO:0000256" key="1">
    <source>
        <dbReference type="ARBA" id="ARBA00007730"/>
    </source>
</evidence>
<evidence type="ECO:0000313" key="8">
    <source>
        <dbReference type="Proteomes" id="UP000531581"/>
    </source>
</evidence>
<evidence type="ECO:0000313" key="9">
    <source>
        <dbReference type="Proteomes" id="UP000557656"/>
    </source>
</evidence>